<accession>A0A0R1R387</accession>
<comment type="caution">
    <text evidence="8">The sequence shown here is derived from an EMBL/GenBank/DDBJ whole genome shotgun (WGS) entry which is preliminary data.</text>
</comment>
<dbReference type="Pfam" id="PF01554">
    <property type="entry name" value="MatE"/>
    <property type="match status" value="2"/>
</dbReference>
<dbReference type="EMBL" id="AZFC01000012">
    <property type="protein sequence ID" value="KRL49252.1"/>
    <property type="molecule type" value="Genomic_DNA"/>
</dbReference>
<evidence type="ECO:0000256" key="6">
    <source>
        <dbReference type="ARBA" id="ARBA00023136"/>
    </source>
</evidence>
<protein>
    <submittedName>
        <fullName evidence="8">MOP MATE family multidrug-resistance efflux pump</fullName>
    </submittedName>
</protein>
<keyword evidence="6 7" id="KW-0472">Membrane</keyword>
<dbReference type="PANTHER" id="PTHR43823:SF3">
    <property type="entry name" value="MULTIDRUG EXPORT PROTEIN MEPA"/>
    <property type="match status" value="1"/>
</dbReference>
<proteinExistence type="predicted"/>
<keyword evidence="2" id="KW-0813">Transport</keyword>
<dbReference type="PIRSF" id="PIRSF006603">
    <property type="entry name" value="DinF"/>
    <property type="match status" value="1"/>
</dbReference>
<evidence type="ECO:0000256" key="4">
    <source>
        <dbReference type="ARBA" id="ARBA00022692"/>
    </source>
</evidence>
<feature type="transmembrane region" description="Helical" evidence="7">
    <location>
        <begin position="237"/>
        <end position="261"/>
    </location>
</feature>
<evidence type="ECO:0000256" key="5">
    <source>
        <dbReference type="ARBA" id="ARBA00022989"/>
    </source>
</evidence>
<dbReference type="PATRIC" id="fig|1423805.4.peg.868"/>
<dbReference type="Proteomes" id="UP000051835">
    <property type="component" value="Unassembled WGS sequence"/>
</dbReference>
<keyword evidence="3" id="KW-1003">Cell membrane</keyword>
<dbReference type="AlphaFoldDB" id="A0A0R1R387"/>
<feature type="transmembrane region" description="Helical" evidence="7">
    <location>
        <begin position="14"/>
        <end position="35"/>
    </location>
</feature>
<gene>
    <name evidence="8" type="ORF">FD37_GL000849</name>
</gene>
<keyword evidence="4 7" id="KW-0812">Transmembrane</keyword>
<evidence type="ECO:0000256" key="2">
    <source>
        <dbReference type="ARBA" id="ARBA00022448"/>
    </source>
</evidence>
<sequence>MPKNDLRHDHMPQLVLRLALPTMLAQFVNVLYSIVDRMFIGHIPHLGTAALAGVGVCGPIIAVLYSFAYLIGQGGTPLMAMALGAKKSGEATAILSTCYRLLLLLGGILTVLFWGWERHFLWWFGVSARTLPYAMTFLTIYIGGTTFALLSGGLNSFLIAQGRAGLGVGTVLIGALLNVSLDPILIFCLGWGVAGAAISTVISQVVSSGFAIYCLRHLDLPVTLTWGRWRPDLCRQILTLGLAPFLTYALDSSLLILLNATLQRTGGPGEGDLLVTCATIVQSYMLLITSPLSGITLGCQGIVSFNLGARNAPRVRQALWWVYLVCLGFCTIMGLITLLATPLFTHLFTTDPTILHRSVPYIKLYSAGVLCMAAQWTVTDMGTALGKMKMALTCSLIRKGIYVLGVLGLPRLIRPDAAFAAQPLCDVVASVVSLLVFWQVVPRLLKQPGVNGTGASKQVSI</sequence>
<feature type="transmembrane region" description="Helical" evidence="7">
    <location>
        <begin position="47"/>
        <end position="72"/>
    </location>
</feature>
<evidence type="ECO:0000313" key="9">
    <source>
        <dbReference type="Proteomes" id="UP000051835"/>
    </source>
</evidence>
<dbReference type="InterPro" id="IPR048279">
    <property type="entry name" value="MdtK-like"/>
</dbReference>
<feature type="transmembrane region" description="Helical" evidence="7">
    <location>
        <begin position="131"/>
        <end position="150"/>
    </location>
</feature>
<organism evidence="8 9">
    <name type="scientific">Levilactobacillus spicheri DSM 15429</name>
    <dbReference type="NCBI Taxonomy" id="1423805"/>
    <lineage>
        <taxon>Bacteria</taxon>
        <taxon>Bacillati</taxon>
        <taxon>Bacillota</taxon>
        <taxon>Bacilli</taxon>
        <taxon>Lactobacillales</taxon>
        <taxon>Lactobacillaceae</taxon>
        <taxon>Levilactobacillus</taxon>
    </lineage>
</organism>
<name>A0A0R1R387_9LACO</name>
<dbReference type="InterPro" id="IPR051327">
    <property type="entry name" value="MATE_MepA_subfamily"/>
</dbReference>
<feature type="transmembrane region" description="Helical" evidence="7">
    <location>
        <begin position="183"/>
        <end position="216"/>
    </location>
</feature>
<dbReference type="NCBIfam" id="TIGR00797">
    <property type="entry name" value="matE"/>
    <property type="match status" value="1"/>
</dbReference>
<evidence type="ECO:0000256" key="7">
    <source>
        <dbReference type="SAM" id="Phobius"/>
    </source>
</evidence>
<feature type="transmembrane region" description="Helical" evidence="7">
    <location>
        <begin position="93"/>
        <end position="116"/>
    </location>
</feature>
<evidence type="ECO:0000256" key="3">
    <source>
        <dbReference type="ARBA" id="ARBA00022475"/>
    </source>
</evidence>
<evidence type="ECO:0000256" key="1">
    <source>
        <dbReference type="ARBA" id="ARBA00004651"/>
    </source>
</evidence>
<comment type="subcellular location">
    <subcellularLocation>
        <location evidence="1">Cell membrane</location>
        <topology evidence="1">Multi-pass membrane protein</topology>
    </subcellularLocation>
</comment>
<dbReference type="GO" id="GO:0042910">
    <property type="term" value="F:xenobiotic transmembrane transporter activity"/>
    <property type="evidence" value="ECO:0007669"/>
    <property type="project" value="InterPro"/>
</dbReference>
<dbReference type="PANTHER" id="PTHR43823">
    <property type="entry name" value="SPORULATION PROTEIN YKVU"/>
    <property type="match status" value="1"/>
</dbReference>
<feature type="transmembrane region" description="Helical" evidence="7">
    <location>
        <begin position="157"/>
        <end position="177"/>
    </location>
</feature>
<dbReference type="RefSeq" id="WP_202813250.1">
    <property type="nucleotide sequence ID" value="NZ_AZFC01000012.1"/>
</dbReference>
<dbReference type="GO" id="GO:0015297">
    <property type="term" value="F:antiporter activity"/>
    <property type="evidence" value="ECO:0007669"/>
    <property type="project" value="InterPro"/>
</dbReference>
<reference evidence="8 9" key="1">
    <citation type="journal article" date="2015" name="Genome Announc.">
        <title>Expanding the biotechnology potential of lactobacilli through comparative genomics of 213 strains and associated genera.</title>
        <authorList>
            <person name="Sun Z."/>
            <person name="Harris H.M."/>
            <person name="McCann A."/>
            <person name="Guo C."/>
            <person name="Argimon S."/>
            <person name="Zhang W."/>
            <person name="Yang X."/>
            <person name="Jeffery I.B."/>
            <person name="Cooney J.C."/>
            <person name="Kagawa T.F."/>
            <person name="Liu W."/>
            <person name="Song Y."/>
            <person name="Salvetti E."/>
            <person name="Wrobel A."/>
            <person name="Rasinkangas P."/>
            <person name="Parkhill J."/>
            <person name="Rea M.C."/>
            <person name="O'Sullivan O."/>
            <person name="Ritari J."/>
            <person name="Douillard F.P."/>
            <person name="Paul Ross R."/>
            <person name="Yang R."/>
            <person name="Briner A.E."/>
            <person name="Felis G.E."/>
            <person name="de Vos W.M."/>
            <person name="Barrangou R."/>
            <person name="Klaenhammer T.R."/>
            <person name="Caufield P.W."/>
            <person name="Cui Y."/>
            <person name="Zhang H."/>
            <person name="O'Toole P.W."/>
        </authorList>
    </citation>
    <scope>NUCLEOTIDE SEQUENCE [LARGE SCALE GENOMIC DNA]</scope>
    <source>
        <strain evidence="8 9">DSM 15429</strain>
    </source>
</reference>
<dbReference type="InterPro" id="IPR002528">
    <property type="entry name" value="MATE_fam"/>
</dbReference>
<evidence type="ECO:0000313" key="8">
    <source>
        <dbReference type="EMBL" id="KRL49252.1"/>
    </source>
</evidence>
<feature type="transmembrane region" description="Helical" evidence="7">
    <location>
        <begin position="273"/>
        <end position="297"/>
    </location>
</feature>
<dbReference type="GO" id="GO:0005886">
    <property type="term" value="C:plasma membrane"/>
    <property type="evidence" value="ECO:0007669"/>
    <property type="project" value="UniProtKB-SubCell"/>
</dbReference>
<feature type="transmembrane region" description="Helical" evidence="7">
    <location>
        <begin position="318"/>
        <end position="340"/>
    </location>
</feature>
<keyword evidence="5 7" id="KW-1133">Transmembrane helix</keyword>